<dbReference type="VEuPathDB" id="MicrosporidiaDB:NEDG_00507"/>
<dbReference type="InterPro" id="IPR017423">
    <property type="entry name" value="TRM6"/>
</dbReference>
<evidence type="ECO:0000256" key="1">
    <source>
        <dbReference type="ARBA" id="ARBA00004123"/>
    </source>
</evidence>
<evidence type="ECO:0000256" key="4">
    <source>
        <dbReference type="ARBA" id="ARBA00022694"/>
    </source>
</evidence>
<dbReference type="GO" id="GO:0005634">
    <property type="term" value="C:nucleus"/>
    <property type="evidence" value="ECO:0007669"/>
    <property type="project" value="UniProtKB-SubCell"/>
</dbReference>
<keyword evidence="8" id="KW-1185">Reference proteome</keyword>
<dbReference type="GeneID" id="93646857"/>
<evidence type="ECO:0000313" key="7">
    <source>
        <dbReference type="EMBL" id="OAG32032.1"/>
    </source>
</evidence>
<evidence type="ECO:0000256" key="5">
    <source>
        <dbReference type="ARBA" id="ARBA00023242"/>
    </source>
</evidence>
<dbReference type="EMBL" id="LTDL01000014">
    <property type="protein sequence ID" value="OAG32032.1"/>
    <property type="molecule type" value="Genomic_DNA"/>
</dbReference>
<comment type="subcellular location">
    <subcellularLocation>
        <location evidence="1">Nucleus</location>
    </subcellularLocation>
</comment>
<organism evidence="7 8">
    <name type="scientific">Nematocida displodere</name>
    <dbReference type="NCBI Taxonomy" id="1805483"/>
    <lineage>
        <taxon>Eukaryota</taxon>
        <taxon>Fungi</taxon>
        <taxon>Fungi incertae sedis</taxon>
        <taxon>Microsporidia</taxon>
        <taxon>Nematocida</taxon>
    </lineage>
</organism>
<evidence type="ECO:0000313" key="8">
    <source>
        <dbReference type="Proteomes" id="UP000185944"/>
    </source>
</evidence>
<sequence length="283" mass="30941">MVVAANDWVLITAARGILKCVCMRRDIERTFNLPRIGALPVRLLLGAEMNRSLVLKSGVLEPSSELPSTSKHLLKKQKKTSPAFQLTSPNLPDLLSMYIEKNALPLSHEALAQILFHSAGYERVAVLDEYSSLVLGGVATARGTAHLYRIGGHCLEIHTLGALGHRTSLEAFSPLSFPAEGEKGSFLFVLAPRGSFSVPETVFLLKSAPGDMAVDFLLYHPAKEGLLPLFNVLMTEPRATLLDLRESFSREYQTRLGAIHPEMTKIGHSGFILTGTFLNTHLG</sequence>
<comment type="similarity">
    <text evidence="2">Belongs to the TRM6/GCD10 family.</text>
</comment>
<dbReference type="RefSeq" id="XP_067545633.1">
    <property type="nucleotide sequence ID" value="XM_067687925.1"/>
</dbReference>
<dbReference type="PANTHER" id="PTHR12945">
    <property type="entry name" value="TRANSLATION INITIATION FACTOR EIF3-RELATED"/>
    <property type="match status" value="1"/>
</dbReference>
<dbReference type="PANTHER" id="PTHR12945:SF0">
    <property type="entry name" value="TRNA (ADENINE(58)-N(1))-METHYLTRANSFERASE NON-CATALYTIC SUBUNIT TRM6"/>
    <property type="match status" value="1"/>
</dbReference>
<dbReference type="Proteomes" id="UP000185944">
    <property type="component" value="Unassembled WGS sequence"/>
</dbReference>
<keyword evidence="4" id="KW-0819">tRNA processing</keyword>
<evidence type="ECO:0000256" key="6">
    <source>
        <dbReference type="ARBA" id="ARBA00032319"/>
    </source>
</evidence>
<gene>
    <name evidence="7" type="ORF">NEDG_00507</name>
</gene>
<dbReference type="GO" id="GO:0031515">
    <property type="term" value="C:tRNA (m1A) methyltransferase complex"/>
    <property type="evidence" value="ECO:0007669"/>
    <property type="project" value="InterPro"/>
</dbReference>
<name>A0A177ELP8_9MICR</name>
<evidence type="ECO:0000256" key="3">
    <source>
        <dbReference type="ARBA" id="ARBA00021704"/>
    </source>
</evidence>
<reference evidence="7 8" key="1">
    <citation type="submission" date="2016-02" db="EMBL/GenBank/DDBJ databases">
        <title>Discovery of a natural microsporidian pathogen with a broad tissue tropism in Caenorhabditis elegans.</title>
        <authorList>
            <person name="Luallen R.J."/>
            <person name="Reinke A.W."/>
            <person name="Tong L."/>
            <person name="Botts M.R."/>
            <person name="Felix M.-A."/>
            <person name="Troemel E.R."/>
        </authorList>
    </citation>
    <scope>NUCLEOTIDE SEQUENCE [LARGE SCALE GENOMIC DNA]</scope>
    <source>
        <strain evidence="7 8">JUm2807</strain>
    </source>
</reference>
<dbReference type="OrthoDB" id="10254665at2759"/>
<dbReference type="AlphaFoldDB" id="A0A177ELP8"/>
<comment type="caution">
    <text evidence="7">The sequence shown here is derived from an EMBL/GenBank/DDBJ whole genome shotgun (WGS) entry which is preliminary data.</text>
</comment>
<proteinExistence type="inferred from homology"/>
<protein>
    <recommendedName>
        <fullName evidence="3">tRNA (adenine(58)-N(1))-methyltransferase non-catalytic subunit TRM6</fullName>
    </recommendedName>
    <alternativeName>
        <fullName evidence="6">tRNA(m1A58)-methyltransferase subunit TRM6</fullName>
    </alternativeName>
</protein>
<dbReference type="GO" id="GO:0030488">
    <property type="term" value="P:tRNA methylation"/>
    <property type="evidence" value="ECO:0007669"/>
    <property type="project" value="InterPro"/>
</dbReference>
<evidence type="ECO:0000256" key="2">
    <source>
        <dbReference type="ARBA" id="ARBA00008320"/>
    </source>
</evidence>
<keyword evidence="5" id="KW-0539">Nucleus</keyword>
<accession>A0A177ELP8</accession>